<keyword evidence="5" id="KW-0680">Restriction system</keyword>
<proteinExistence type="inferred from homology"/>
<dbReference type="EMBL" id="DAATCP010000017">
    <property type="protein sequence ID" value="HAE8043908.1"/>
    <property type="molecule type" value="Genomic_DNA"/>
</dbReference>
<dbReference type="EMBL" id="DAAMHR010000018">
    <property type="protein sequence ID" value="HAC6705240.1"/>
    <property type="molecule type" value="Genomic_DNA"/>
</dbReference>
<accession>A0A702FRS6</accession>
<keyword evidence="3 7" id="KW-0808">Transferase</keyword>
<dbReference type="Gene3D" id="3.90.120.10">
    <property type="entry name" value="DNA Methylase, subunit A, domain 2"/>
    <property type="match status" value="1"/>
</dbReference>
<dbReference type="InterPro" id="IPR029063">
    <property type="entry name" value="SAM-dependent_MTases_sf"/>
</dbReference>
<protein>
    <recommendedName>
        <fullName evidence="1">DNA (cytosine-5-)-methyltransferase</fullName>
        <ecNumber evidence="1">2.1.1.37</ecNumber>
    </recommendedName>
</protein>
<dbReference type="Gene3D" id="3.40.50.150">
    <property type="entry name" value="Vaccinia Virus protein VP39"/>
    <property type="match status" value="1"/>
</dbReference>
<dbReference type="PANTHER" id="PTHR10629:SF52">
    <property type="entry name" value="DNA (CYTOSINE-5)-METHYLTRANSFERASE 1"/>
    <property type="match status" value="1"/>
</dbReference>
<name>A0A702FRS6_SALPO</name>
<sequence>MSKIYAIDLFCGAGGLTHGLIQAGIGVIAGIDLDPDCRWAYEHNNKAKYINSDICDVTGQDLMRLWPEQGIRLLAGCAPCQPFSSYRKGKIESADGKWKLLGEFGRLVKESSPDLITMENVPRLQKHKIFLDFVKDLKKGGYKVWYGVVDCQQYGVPQKRQRLVLLASKISDVVLIPPTHSEDNYVTVKDAISHLPEIDSGQADEKDPLHVAQGMSHLNLERIRQSKPGGTWKDWDPELVAACHKKSSGKTYTSVYGRMRWDEPAPTMTTLCFGFGNGRFGHPQQDRAISLREAAIFQSFPEDYVFSEPGAKITFATVGRLIGNAVPVKLGEVVGKSFINSLSGGSRRNGGA</sequence>
<dbReference type="SUPFAM" id="SSF53335">
    <property type="entry name" value="S-adenosyl-L-methionine-dependent methyltransferases"/>
    <property type="match status" value="1"/>
</dbReference>
<evidence type="ECO:0000313" key="10">
    <source>
        <dbReference type="EMBL" id="HAE8043908.1"/>
    </source>
</evidence>
<dbReference type="InterPro" id="IPR050390">
    <property type="entry name" value="C5-Methyltransferase"/>
</dbReference>
<evidence type="ECO:0000256" key="7">
    <source>
        <dbReference type="PROSITE-ProRule" id="PRU01016"/>
    </source>
</evidence>
<reference evidence="9" key="1">
    <citation type="journal article" date="2018" name="Genome Biol.">
        <title>SKESA: strategic k-mer extension for scrupulous assemblies.</title>
        <authorList>
            <person name="Souvorov A."/>
            <person name="Agarwala R."/>
            <person name="Lipman D.J."/>
        </authorList>
    </citation>
    <scope>NUCLEOTIDE SEQUENCE</scope>
    <source>
        <strain evidence="9">M274</strain>
        <strain evidence="10">M275</strain>
    </source>
</reference>
<gene>
    <name evidence="9" type="ORF">G0D15_20785</name>
    <name evidence="10" type="ORF">G4Q26_004080</name>
</gene>
<dbReference type="NCBIfam" id="TIGR00675">
    <property type="entry name" value="dcm"/>
    <property type="match status" value="1"/>
</dbReference>
<dbReference type="GO" id="GO:0003677">
    <property type="term" value="F:DNA binding"/>
    <property type="evidence" value="ECO:0007669"/>
    <property type="project" value="TreeGrafter"/>
</dbReference>
<keyword evidence="2 7" id="KW-0489">Methyltransferase</keyword>
<evidence type="ECO:0000313" key="9">
    <source>
        <dbReference type="EMBL" id="HAC6705240.1"/>
    </source>
</evidence>
<dbReference type="InterPro" id="IPR001525">
    <property type="entry name" value="C5_MeTfrase"/>
</dbReference>
<evidence type="ECO:0000256" key="3">
    <source>
        <dbReference type="ARBA" id="ARBA00022679"/>
    </source>
</evidence>
<evidence type="ECO:0000256" key="2">
    <source>
        <dbReference type="ARBA" id="ARBA00022603"/>
    </source>
</evidence>
<dbReference type="PRINTS" id="PR00105">
    <property type="entry name" value="C5METTRFRASE"/>
</dbReference>
<organism evidence="9">
    <name type="scientific">Salmonella potsdam</name>
    <dbReference type="NCBI Taxonomy" id="597"/>
    <lineage>
        <taxon>Bacteria</taxon>
        <taxon>Pseudomonadati</taxon>
        <taxon>Pseudomonadota</taxon>
        <taxon>Gammaproteobacteria</taxon>
        <taxon>Enterobacterales</taxon>
        <taxon>Enterobacteriaceae</taxon>
        <taxon>Salmonella</taxon>
    </lineage>
</organism>
<dbReference type="GO" id="GO:0009307">
    <property type="term" value="P:DNA restriction-modification system"/>
    <property type="evidence" value="ECO:0007669"/>
    <property type="project" value="UniProtKB-KW"/>
</dbReference>
<evidence type="ECO:0000256" key="6">
    <source>
        <dbReference type="ARBA" id="ARBA00047422"/>
    </source>
</evidence>
<dbReference type="GO" id="GO:0032259">
    <property type="term" value="P:methylation"/>
    <property type="evidence" value="ECO:0007669"/>
    <property type="project" value="UniProtKB-KW"/>
</dbReference>
<evidence type="ECO:0000256" key="1">
    <source>
        <dbReference type="ARBA" id="ARBA00011975"/>
    </source>
</evidence>
<dbReference type="AlphaFoldDB" id="A0A702FRS6"/>
<reference evidence="9" key="2">
    <citation type="submission" date="2018-07" db="EMBL/GenBank/DDBJ databases">
        <authorList>
            <consortium name="NCBI Pathogen Detection Project"/>
        </authorList>
    </citation>
    <scope>NUCLEOTIDE SEQUENCE</scope>
    <source>
        <strain evidence="9">M274</strain>
        <strain evidence="10">M275</strain>
    </source>
</reference>
<dbReference type="PROSITE" id="PS51679">
    <property type="entry name" value="SAM_MT_C5"/>
    <property type="match status" value="1"/>
</dbReference>
<comment type="caution">
    <text evidence="9">The sequence shown here is derived from an EMBL/GenBank/DDBJ whole genome shotgun (WGS) entry which is preliminary data.</text>
</comment>
<evidence type="ECO:0000256" key="4">
    <source>
        <dbReference type="ARBA" id="ARBA00022691"/>
    </source>
</evidence>
<feature type="active site" evidence="7">
    <location>
        <position position="80"/>
    </location>
</feature>
<dbReference type="EC" id="2.1.1.37" evidence="1"/>
<dbReference type="Pfam" id="PF00145">
    <property type="entry name" value="DNA_methylase"/>
    <property type="match status" value="1"/>
</dbReference>
<dbReference type="PANTHER" id="PTHR10629">
    <property type="entry name" value="CYTOSINE-SPECIFIC METHYLTRANSFERASE"/>
    <property type="match status" value="1"/>
</dbReference>
<dbReference type="GO" id="GO:0003886">
    <property type="term" value="F:DNA (cytosine-5-)-methyltransferase activity"/>
    <property type="evidence" value="ECO:0007669"/>
    <property type="project" value="UniProtKB-EC"/>
</dbReference>
<dbReference type="GO" id="GO:0044027">
    <property type="term" value="P:negative regulation of gene expression via chromosomal CpG island methylation"/>
    <property type="evidence" value="ECO:0007669"/>
    <property type="project" value="TreeGrafter"/>
</dbReference>
<comment type="catalytic activity">
    <reaction evidence="6">
        <text>a 2'-deoxycytidine in DNA + S-adenosyl-L-methionine = a 5-methyl-2'-deoxycytidine in DNA + S-adenosyl-L-homocysteine + H(+)</text>
        <dbReference type="Rhea" id="RHEA:13681"/>
        <dbReference type="Rhea" id="RHEA-COMP:11369"/>
        <dbReference type="Rhea" id="RHEA-COMP:11370"/>
        <dbReference type="ChEBI" id="CHEBI:15378"/>
        <dbReference type="ChEBI" id="CHEBI:57856"/>
        <dbReference type="ChEBI" id="CHEBI:59789"/>
        <dbReference type="ChEBI" id="CHEBI:85452"/>
        <dbReference type="ChEBI" id="CHEBI:85454"/>
        <dbReference type="EC" id="2.1.1.37"/>
    </reaction>
</comment>
<evidence type="ECO:0000256" key="8">
    <source>
        <dbReference type="RuleBase" id="RU000416"/>
    </source>
</evidence>
<evidence type="ECO:0000256" key="5">
    <source>
        <dbReference type="ARBA" id="ARBA00022747"/>
    </source>
</evidence>
<keyword evidence="4 7" id="KW-0949">S-adenosyl-L-methionine</keyword>
<comment type="similarity">
    <text evidence="7 8">Belongs to the class I-like SAM-binding methyltransferase superfamily. C5-methyltransferase family.</text>
</comment>